<organism evidence="3 5">
    <name type="scientific">Marine Group III euryarchaeote CG-Epi2</name>
    <dbReference type="NCBI Taxonomy" id="1888996"/>
    <lineage>
        <taxon>Archaea</taxon>
        <taxon>Methanobacteriati</taxon>
        <taxon>Thermoplasmatota</taxon>
        <taxon>Thermoplasmata</taxon>
        <taxon>Candidatus Thermoprofundales</taxon>
    </lineage>
</organism>
<name>A0A1J5UB72_9ARCH</name>
<feature type="compositionally biased region" description="Acidic residues" evidence="2">
    <location>
        <begin position="111"/>
        <end position="127"/>
    </location>
</feature>
<feature type="compositionally biased region" description="Acidic residues" evidence="2">
    <location>
        <begin position="13"/>
        <end position="30"/>
    </location>
</feature>
<reference evidence="3 5" key="1">
    <citation type="submission" date="2016-08" db="EMBL/GenBank/DDBJ databases">
        <title>New Insights into Marine Group III Euryarchaeota, from dark to light.</title>
        <authorList>
            <person name="Haro-Moreno J.M."/>
            <person name="Rodriguez-Valera F."/>
            <person name="Lopez-Garcia P."/>
            <person name="Moreira D."/>
            <person name="Martin-Cuadrado A.B."/>
        </authorList>
    </citation>
    <scope>NUCLEOTIDE SEQUENCE [LARGE SCALE GENOMIC DNA]</scope>
    <source>
        <strain evidence="3">CG-Epi2</strain>
    </source>
</reference>
<gene>
    <name evidence="3" type="ORF">BET99_02200</name>
    <name evidence="4" type="ORF">BET99_05395</name>
</gene>
<dbReference type="AlphaFoldDB" id="A0A1J5UB72"/>
<dbReference type="Proteomes" id="UP000183615">
    <property type="component" value="Unassembled WGS sequence"/>
</dbReference>
<dbReference type="EMBL" id="MIYZ01000028">
    <property type="protein sequence ID" value="OIR21951.1"/>
    <property type="molecule type" value="Genomic_DNA"/>
</dbReference>
<evidence type="ECO:0000256" key="2">
    <source>
        <dbReference type="SAM" id="MobiDB-lite"/>
    </source>
</evidence>
<keyword evidence="1" id="KW-0175">Coiled coil</keyword>
<evidence type="ECO:0000313" key="5">
    <source>
        <dbReference type="Proteomes" id="UP000183615"/>
    </source>
</evidence>
<dbReference type="EMBL" id="MIYZ01000040">
    <property type="protein sequence ID" value="OIR21534.1"/>
    <property type="molecule type" value="Genomic_DNA"/>
</dbReference>
<feature type="compositionally biased region" description="Acidic residues" evidence="2">
    <location>
        <begin position="135"/>
        <end position="155"/>
    </location>
</feature>
<feature type="compositionally biased region" description="Polar residues" evidence="2">
    <location>
        <begin position="90"/>
        <end position="99"/>
    </location>
</feature>
<accession>A0A1J5UB72</accession>
<protein>
    <submittedName>
        <fullName evidence="3">Uncharacterized protein</fullName>
    </submittedName>
</protein>
<evidence type="ECO:0000313" key="3">
    <source>
        <dbReference type="EMBL" id="OIR21534.1"/>
    </source>
</evidence>
<feature type="region of interest" description="Disordered" evidence="2">
    <location>
        <begin position="1"/>
        <end position="30"/>
    </location>
</feature>
<evidence type="ECO:0000256" key="1">
    <source>
        <dbReference type="SAM" id="Coils"/>
    </source>
</evidence>
<feature type="region of interest" description="Disordered" evidence="2">
    <location>
        <begin position="85"/>
        <end position="156"/>
    </location>
</feature>
<sequence>MKYPWNKKGKEEISDESEAIDSEEDNTVWDNDDPRAILLNILKLEGYKMDSGELFNAYREASGEKKSSDIMESFKKGLDQLSEIGKIRSDSNGNIMTTQDYDREKSQASTDESDKEEEVTDETEEMVDNSQKDIDIEEENEQNDDNGETNSDDLESIIKLKEETDSWLIEKLKNNSSNNNETELREEIKELRLRIEKLESVIKNITKAFE</sequence>
<proteinExistence type="predicted"/>
<evidence type="ECO:0000313" key="4">
    <source>
        <dbReference type="EMBL" id="OIR21951.1"/>
    </source>
</evidence>
<comment type="caution">
    <text evidence="3">The sequence shown here is derived from an EMBL/GenBank/DDBJ whole genome shotgun (WGS) entry which is preliminary data.</text>
</comment>
<feature type="coiled-coil region" evidence="1">
    <location>
        <begin position="174"/>
        <end position="208"/>
    </location>
</feature>